<keyword evidence="3" id="KW-1185">Reference proteome</keyword>
<evidence type="ECO:0000256" key="1">
    <source>
        <dbReference type="SAM" id="MobiDB-lite"/>
    </source>
</evidence>
<reference evidence="2" key="1">
    <citation type="submission" date="2021-06" db="EMBL/GenBank/DDBJ databases">
        <title>Comparative genomics, transcriptomics and evolutionary studies reveal genomic signatures of adaptation to plant cell wall in hemibiotrophic fungi.</title>
        <authorList>
            <consortium name="DOE Joint Genome Institute"/>
            <person name="Baroncelli R."/>
            <person name="Diaz J.F."/>
            <person name="Benocci T."/>
            <person name="Peng M."/>
            <person name="Battaglia E."/>
            <person name="Haridas S."/>
            <person name="Andreopoulos W."/>
            <person name="Labutti K."/>
            <person name="Pangilinan J."/>
            <person name="Floch G.L."/>
            <person name="Makela M.R."/>
            <person name="Henrissat B."/>
            <person name="Grigoriev I.V."/>
            <person name="Crouch J.A."/>
            <person name="De Vries R.P."/>
            <person name="Sukno S.A."/>
            <person name="Thon M.R."/>
        </authorList>
    </citation>
    <scope>NUCLEOTIDE SEQUENCE</scope>
    <source>
        <strain evidence="2">CBS 125086</strain>
    </source>
</reference>
<comment type="caution">
    <text evidence="2">The sequence shown here is derived from an EMBL/GenBank/DDBJ whole genome shotgun (WGS) entry which is preliminary data.</text>
</comment>
<proteinExistence type="predicted"/>
<gene>
    <name evidence="2" type="ORF">LY79DRAFT_326260</name>
</gene>
<dbReference type="GeneID" id="85436696"/>
<feature type="compositionally biased region" description="Pro residues" evidence="1">
    <location>
        <begin position="84"/>
        <end position="95"/>
    </location>
</feature>
<evidence type="ECO:0000313" key="3">
    <source>
        <dbReference type="Proteomes" id="UP001230504"/>
    </source>
</evidence>
<sequence>MEALVFFPSFFFTSFARPSCIVRLARLSCAYVRPLFHSSCREGGQYRIGNGPGAASGNPCTNSRVVRPMSTYRPRTSGYRQIPGPRPPPPQPPEFCPTDARGRKQEAVHPSRGPRSKSFSVPPLPFPTAEGCKMPADRPFMMSQRGASFWAVSRGVDTNTGEPSRSKPTTGVQSDMSLPPLSPELPFTRLQRPPTAERREREKQVWSFMSVSYERGLDIPASLSQPPSPTPLEDFLDRGTIVLINLGRVTLSENGFGTRVGWACLESNLRPCPNSGCSTDRWDFGHVSWGLGQVFSRCGMSPACAEKPLPNARITVAARQPADRRNVLSSPGAYLYRRRMGGYLASLPEEDPVYRYTLIFAARW</sequence>
<accession>A0AAD8Q8J4</accession>
<feature type="region of interest" description="Disordered" evidence="1">
    <location>
        <begin position="50"/>
        <end position="126"/>
    </location>
</feature>
<dbReference type="EMBL" id="JAHLJV010000006">
    <property type="protein sequence ID" value="KAK1598021.1"/>
    <property type="molecule type" value="Genomic_DNA"/>
</dbReference>
<feature type="region of interest" description="Disordered" evidence="1">
    <location>
        <begin position="155"/>
        <end position="203"/>
    </location>
</feature>
<protein>
    <submittedName>
        <fullName evidence="2">Uncharacterized protein</fullName>
    </submittedName>
</protein>
<dbReference type="AlphaFoldDB" id="A0AAD8Q8J4"/>
<evidence type="ECO:0000313" key="2">
    <source>
        <dbReference type="EMBL" id="KAK1598021.1"/>
    </source>
</evidence>
<feature type="compositionally biased region" description="Basic and acidic residues" evidence="1">
    <location>
        <begin position="100"/>
        <end position="109"/>
    </location>
</feature>
<dbReference type="RefSeq" id="XP_060418766.1">
    <property type="nucleotide sequence ID" value="XM_060552456.1"/>
</dbReference>
<organism evidence="2 3">
    <name type="scientific">Colletotrichum navitas</name>
    <dbReference type="NCBI Taxonomy" id="681940"/>
    <lineage>
        <taxon>Eukaryota</taxon>
        <taxon>Fungi</taxon>
        <taxon>Dikarya</taxon>
        <taxon>Ascomycota</taxon>
        <taxon>Pezizomycotina</taxon>
        <taxon>Sordariomycetes</taxon>
        <taxon>Hypocreomycetidae</taxon>
        <taxon>Glomerellales</taxon>
        <taxon>Glomerellaceae</taxon>
        <taxon>Colletotrichum</taxon>
        <taxon>Colletotrichum graminicola species complex</taxon>
    </lineage>
</organism>
<dbReference type="Proteomes" id="UP001230504">
    <property type="component" value="Unassembled WGS sequence"/>
</dbReference>
<name>A0AAD8Q8J4_9PEZI</name>
<feature type="compositionally biased region" description="Polar residues" evidence="1">
    <location>
        <begin position="156"/>
        <end position="176"/>
    </location>
</feature>